<dbReference type="Proteomes" id="UP001239213">
    <property type="component" value="Unassembled WGS sequence"/>
</dbReference>
<gene>
    <name evidence="2" type="ORF">CCUS01_14983</name>
</gene>
<evidence type="ECO:0000256" key="1">
    <source>
        <dbReference type="SAM" id="MobiDB-lite"/>
    </source>
</evidence>
<proteinExistence type="predicted"/>
<protein>
    <submittedName>
        <fullName evidence="2">Uncharacterized protein</fullName>
    </submittedName>
</protein>
<evidence type="ECO:0000313" key="2">
    <source>
        <dbReference type="EMBL" id="KAK1487555.1"/>
    </source>
</evidence>
<dbReference type="AlphaFoldDB" id="A0AAI9VHB9"/>
<sequence length="243" mass="25937">MPLLTARNLPKLLLRDPPHEPLQPSKHLLRILLIHRIHIRPPNQRLDPRQTIPDQMLPQPLVNLSQDQLPELGILPLPRLKHLVHEPGMQQLLRRDPLAHNQRLVRLGDAQPLHQRAGGAALGHEAERREGGEEEGGGGGVDEVGEGDEGGGEAYDGPVEADDEDLGVGVEGLGDVEVEGDEGLEPVFVGFWARGGGAGDAHVGAAVVDSSQYSFGLFPCLTGFVISSSHPVDALGLEAGLAV</sequence>
<feature type="region of interest" description="Disordered" evidence="1">
    <location>
        <begin position="117"/>
        <end position="164"/>
    </location>
</feature>
<name>A0AAI9VHB9_9PEZI</name>
<organism evidence="2 3">
    <name type="scientific">Colletotrichum cuscutae</name>
    <dbReference type="NCBI Taxonomy" id="1209917"/>
    <lineage>
        <taxon>Eukaryota</taxon>
        <taxon>Fungi</taxon>
        <taxon>Dikarya</taxon>
        <taxon>Ascomycota</taxon>
        <taxon>Pezizomycotina</taxon>
        <taxon>Sordariomycetes</taxon>
        <taxon>Hypocreomycetidae</taxon>
        <taxon>Glomerellales</taxon>
        <taxon>Glomerellaceae</taxon>
        <taxon>Colletotrichum</taxon>
        <taxon>Colletotrichum acutatum species complex</taxon>
    </lineage>
</organism>
<keyword evidence="3" id="KW-1185">Reference proteome</keyword>
<dbReference type="EMBL" id="MPDP01000056">
    <property type="protein sequence ID" value="KAK1487555.1"/>
    <property type="molecule type" value="Genomic_DNA"/>
</dbReference>
<comment type="caution">
    <text evidence="2">The sequence shown here is derived from an EMBL/GenBank/DDBJ whole genome shotgun (WGS) entry which is preliminary data.</text>
</comment>
<accession>A0AAI9VHB9</accession>
<reference evidence="2" key="1">
    <citation type="submission" date="2016-11" db="EMBL/GenBank/DDBJ databases">
        <title>The genome sequence of Colletotrichum cuscutae.</title>
        <authorList>
            <person name="Baroncelli R."/>
        </authorList>
    </citation>
    <scope>NUCLEOTIDE SEQUENCE</scope>
    <source>
        <strain evidence="2">IMI 304802</strain>
    </source>
</reference>
<evidence type="ECO:0000313" key="3">
    <source>
        <dbReference type="Proteomes" id="UP001239213"/>
    </source>
</evidence>